<dbReference type="PANTHER" id="PTHR30537:SF26">
    <property type="entry name" value="GLYCINE CLEAVAGE SYSTEM TRANSCRIPTIONAL ACTIVATOR"/>
    <property type="match status" value="1"/>
</dbReference>
<dbReference type="PANTHER" id="PTHR30537">
    <property type="entry name" value="HTH-TYPE TRANSCRIPTIONAL REGULATOR"/>
    <property type="match status" value="1"/>
</dbReference>
<reference evidence="7" key="1">
    <citation type="submission" date="2016-09" db="EMBL/GenBank/DDBJ databases">
        <authorList>
            <person name="Wibberg D."/>
        </authorList>
    </citation>
    <scope>NUCLEOTIDE SEQUENCE [LARGE SCALE GENOMIC DNA]</scope>
</reference>
<evidence type="ECO:0000256" key="3">
    <source>
        <dbReference type="ARBA" id="ARBA00023125"/>
    </source>
</evidence>
<dbReference type="RefSeq" id="WP_072709474.1">
    <property type="nucleotide sequence ID" value="NZ_FMJB01000065.1"/>
</dbReference>
<accession>A0A1M4N463</accession>
<organism evidence="6 7">
    <name type="scientific">Donghicola eburneus</name>
    <dbReference type="NCBI Taxonomy" id="393278"/>
    <lineage>
        <taxon>Bacteria</taxon>
        <taxon>Pseudomonadati</taxon>
        <taxon>Pseudomonadota</taxon>
        <taxon>Alphaproteobacteria</taxon>
        <taxon>Rhodobacterales</taxon>
        <taxon>Roseobacteraceae</taxon>
        <taxon>Donghicola</taxon>
    </lineage>
</organism>
<keyword evidence="2" id="KW-0805">Transcription regulation</keyword>
<dbReference type="PROSITE" id="PS50931">
    <property type="entry name" value="HTH_LYSR"/>
    <property type="match status" value="1"/>
</dbReference>
<dbReference type="InterPro" id="IPR036390">
    <property type="entry name" value="WH_DNA-bd_sf"/>
</dbReference>
<dbReference type="InterPro" id="IPR000847">
    <property type="entry name" value="LysR_HTH_N"/>
</dbReference>
<gene>
    <name evidence="6" type="ORF">KARMA_3883</name>
</gene>
<evidence type="ECO:0000313" key="6">
    <source>
        <dbReference type="EMBL" id="SCM69643.1"/>
    </source>
</evidence>
<evidence type="ECO:0000259" key="5">
    <source>
        <dbReference type="PROSITE" id="PS50931"/>
    </source>
</evidence>
<comment type="similarity">
    <text evidence="1">Belongs to the LysR transcriptional regulatory family.</text>
</comment>
<evidence type="ECO:0000256" key="1">
    <source>
        <dbReference type="ARBA" id="ARBA00009437"/>
    </source>
</evidence>
<dbReference type="Pfam" id="PF03466">
    <property type="entry name" value="LysR_substrate"/>
    <property type="match status" value="1"/>
</dbReference>
<proteinExistence type="inferred from homology"/>
<dbReference type="SUPFAM" id="SSF53850">
    <property type="entry name" value="Periplasmic binding protein-like II"/>
    <property type="match status" value="1"/>
</dbReference>
<evidence type="ECO:0000256" key="2">
    <source>
        <dbReference type="ARBA" id="ARBA00023015"/>
    </source>
</evidence>
<dbReference type="GO" id="GO:0043565">
    <property type="term" value="F:sequence-specific DNA binding"/>
    <property type="evidence" value="ECO:0007669"/>
    <property type="project" value="TreeGrafter"/>
</dbReference>
<dbReference type="AlphaFoldDB" id="A0A1M4N463"/>
<evidence type="ECO:0000256" key="4">
    <source>
        <dbReference type="ARBA" id="ARBA00023163"/>
    </source>
</evidence>
<name>A0A1M4N463_9RHOB</name>
<dbReference type="GO" id="GO:0003700">
    <property type="term" value="F:DNA-binding transcription factor activity"/>
    <property type="evidence" value="ECO:0007669"/>
    <property type="project" value="InterPro"/>
</dbReference>
<dbReference type="InterPro" id="IPR058163">
    <property type="entry name" value="LysR-type_TF_proteobact-type"/>
</dbReference>
<dbReference type="Pfam" id="PF00126">
    <property type="entry name" value="HTH_1"/>
    <property type="match status" value="1"/>
</dbReference>
<keyword evidence="4" id="KW-0804">Transcription</keyword>
<dbReference type="Gene3D" id="3.40.190.10">
    <property type="entry name" value="Periplasmic binding protein-like II"/>
    <property type="match status" value="2"/>
</dbReference>
<dbReference type="Proteomes" id="UP000184085">
    <property type="component" value="Unassembled WGS sequence"/>
</dbReference>
<evidence type="ECO:0000313" key="7">
    <source>
        <dbReference type="Proteomes" id="UP000184085"/>
    </source>
</evidence>
<keyword evidence="3" id="KW-0238">DNA-binding</keyword>
<dbReference type="SUPFAM" id="SSF46785">
    <property type="entry name" value="Winged helix' DNA-binding domain"/>
    <property type="match status" value="1"/>
</dbReference>
<protein>
    <recommendedName>
        <fullName evidence="5">HTH lysR-type domain-containing protein</fullName>
    </recommendedName>
</protein>
<dbReference type="EMBL" id="FMJB01000065">
    <property type="protein sequence ID" value="SCM69643.1"/>
    <property type="molecule type" value="Genomic_DNA"/>
</dbReference>
<keyword evidence="7" id="KW-1185">Reference proteome</keyword>
<feature type="domain" description="HTH lysR-type" evidence="5">
    <location>
        <begin position="9"/>
        <end position="66"/>
    </location>
</feature>
<dbReference type="PRINTS" id="PR00039">
    <property type="entry name" value="HTHLYSR"/>
</dbReference>
<dbReference type="InterPro" id="IPR036388">
    <property type="entry name" value="WH-like_DNA-bd_sf"/>
</dbReference>
<dbReference type="Gene3D" id="1.10.10.10">
    <property type="entry name" value="Winged helix-like DNA-binding domain superfamily/Winged helix DNA-binding domain"/>
    <property type="match status" value="1"/>
</dbReference>
<dbReference type="FunFam" id="1.10.10.10:FF:000001">
    <property type="entry name" value="LysR family transcriptional regulator"/>
    <property type="match status" value="1"/>
</dbReference>
<dbReference type="InterPro" id="IPR005119">
    <property type="entry name" value="LysR_subst-bd"/>
</dbReference>
<dbReference type="GO" id="GO:0006351">
    <property type="term" value="P:DNA-templated transcription"/>
    <property type="evidence" value="ECO:0007669"/>
    <property type="project" value="TreeGrafter"/>
</dbReference>
<sequence length="297" mass="33035">MPIPRRFLPSTSLLQAFEVTARTQNVTAAAKELSLTQSAVSRQIRALEEQLGTELFYREKQSLRLTSGGERYAREIREALQKISSASMSLRANPSGGTLNLAILPTFGTRWLAPRLPDFLGRNPGVTINLVTKMSQFDFRSEAIDAAIHFGEPDWPDCGFQLLRGEVVVPACSPDFKQQHRLETVEDLLLTPLLHLSSRPDAWEQFFALHGVLAPALEGMLFDQFATAAQAAMSGMGVALLPDFLIKDELEHGVLVRACEATLTSSSRYYLCWPLENGKYGPLQAFSGWLRDICYED</sequence>